<dbReference type="Gene3D" id="3.30.457.10">
    <property type="entry name" value="Copper amine oxidase-like, N-terminal domain"/>
    <property type="match status" value="1"/>
</dbReference>
<dbReference type="InterPro" id="IPR036582">
    <property type="entry name" value="Mao_N_sf"/>
</dbReference>
<proteinExistence type="predicted"/>
<keyword evidence="3" id="KW-0378">Hydrolase</keyword>
<evidence type="ECO:0000259" key="2">
    <source>
        <dbReference type="PROSITE" id="PS51782"/>
    </source>
</evidence>
<dbReference type="EMBL" id="JBHUHO010000040">
    <property type="protein sequence ID" value="MFD2117484.1"/>
    <property type="molecule type" value="Genomic_DNA"/>
</dbReference>
<dbReference type="Proteomes" id="UP001597362">
    <property type="component" value="Unassembled WGS sequence"/>
</dbReference>
<feature type="domain" description="LysM" evidence="2">
    <location>
        <begin position="163"/>
        <end position="207"/>
    </location>
</feature>
<dbReference type="RefSeq" id="WP_377774699.1">
    <property type="nucleotide sequence ID" value="NZ_JBHUHO010000040.1"/>
</dbReference>
<protein>
    <submittedName>
        <fullName evidence="3">Cell wall hydrolase</fullName>
    </submittedName>
</protein>
<dbReference type="InterPro" id="IPR036779">
    <property type="entry name" value="LysM_dom_sf"/>
</dbReference>
<name>A0ABW4YPS7_9BACL</name>
<keyword evidence="4" id="KW-1185">Reference proteome</keyword>
<reference evidence="4" key="1">
    <citation type="journal article" date="2019" name="Int. J. Syst. Evol. Microbiol.">
        <title>The Global Catalogue of Microorganisms (GCM) 10K type strain sequencing project: providing services to taxonomists for standard genome sequencing and annotation.</title>
        <authorList>
            <consortium name="The Broad Institute Genomics Platform"/>
            <consortium name="The Broad Institute Genome Sequencing Center for Infectious Disease"/>
            <person name="Wu L."/>
            <person name="Ma J."/>
        </authorList>
    </citation>
    <scope>NUCLEOTIDE SEQUENCE [LARGE SCALE GENOMIC DNA]</scope>
    <source>
        <strain evidence="4">GH52</strain>
    </source>
</reference>
<sequence length="383" mass="42790">MDLMRMKFTRRNKLYFVGLICILLLVTPIQAFGQEKQGEKGFSATSKITLLLNDQPLVFEEPPVVEDGRVFVPARYVVDYFGATMEWVNDKREIVIISALGERLVFGADNPYMIFNDQSYFMGVVPSIEDEKIYLPIRHLAEFLHMDVSWDAENQVASFKQNTVHALSELDTPEELAKRYDTSVELLLERNNLKRATDIKAGETLKVVIPEIMEVKIDPKPYFAAIKKEKEKAEAEAKAKAKAAAKAKEEAAAKAAAQARAEEKQQQDLLLLAKIVQVEAGAESYAGQLAVANVVMNRVKDKQFPNTIKGVVYAPNQFPPAHNGLLDKATPGKKAWQAAEAAMAGENNVKGALYFYNPKVTSGSYWNSLTFIKEIGTHRFVGR</sequence>
<evidence type="ECO:0000313" key="3">
    <source>
        <dbReference type="EMBL" id="MFD2117484.1"/>
    </source>
</evidence>
<feature type="coiled-coil region" evidence="1">
    <location>
        <begin position="223"/>
        <end position="267"/>
    </location>
</feature>
<keyword evidence="1" id="KW-0175">Coiled coil</keyword>
<dbReference type="CDD" id="cd00118">
    <property type="entry name" value="LysM"/>
    <property type="match status" value="1"/>
</dbReference>
<dbReference type="InterPro" id="IPR042047">
    <property type="entry name" value="SleB_dom1"/>
</dbReference>
<dbReference type="InterPro" id="IPR011105">
    <property type="entry name" value="Cell_wall_hydrolase_SleB"/>
</dbReference>
<dbReference type="PROSITE" id="PS51782">
    <property type="entry name" value="LYSM"/>
    <property type="match status" value="1"/>
</dbReference>
<dbReference type="InterPro" id="IPR018392">
    <property type="entry name" value="LysM"/>
</dbReference>
<dbReference type="Gene3D" id="3.10.350.10">
    <property type="entry name" value="LysM domain"/>
    <property type="match status" value="1"/>
</dbReference>
<dbReference type="Pfam" id="PF07486">
    <property type="entry name" value="Hydrolase_2"/>
    <property type="match status" value="1"/>
</dbReference>
<dbReference type="Gene3D" id="6.20.240.60">
    <property type="match status" value="1"/>
</dbReference>
<dbReference type="SMART" id="SM00257">
    <property type="entry name" value="LysM"/>
    <property type="match status" value="1"/>
</dbReference>
<gene>
    <name evidence="3" type="ORF">ACFSJH_17270</name>
</gene>
<dbReference type="Gene3D" id="1.10.10.2520">
    <property type="entry name" value="Cell wall hydrolase SleB, domain 1"/>
    <property type="match status" value="1"/>
</dbReference>
<comment type="caution">
    <text evidence="3">The sequence shown here is derived from an EMBL/GenBank/DDBJ whole genome shotgun (WGS) entry which is preliminary data.</text>
</comment>
<evidence type="ECO:0000313" key="4">
    <source>
        <dbReference type="Proteomes" id="UP001597362"/>
    </source>
</evidence>
<dbReference type="Pfam" id="PF07833">
    <property type="entry name" value="Cu_amine_oxidN1"/>
    <property type="match status" value="1"/>
</dbReference>
<dbReference type="Pfam" id="PF01476">
    <property type="entry name" value="LysM"/>
    <property type="match status" value="1"/>
</dbReference>
<dbReference type="GO" id="GO:0016787">
    <property type="term" value="F:hydrolase activity"/>
    <property type="evidence" value="ECO:0007669"/>
    <property type="project" value="UniProtKB-KW"/>
</dbReference>
<evidence type="ECO:0000256" key="1">
    <source>
        <dbReference type="SAM" id="Coils"/>
    </source>
</evidence>
<organism evidence="3 4">
    <name type="scientific">Paenibacillus yanchengensis</name>
    <dbReference type="NCBI Taxonomy" id="2035833"/>
    <lineage>
        <taxon>Bacteria</taxon>
        <taxon>Bacillati</taxon>
        <taxon>Bacillota</taxon>
        <taxon>Bacilli</taxon>
        <taxon>Bacillales</taxon>
        <taxon>Paenibacillaceae</taxon>
        <taxon>Paenibacillus</taxon>
    </lineage>
</organism>
<dbReference type="SUPFAM" id="SSF55383">
    <property type="entry name" value="Copper amine oxidase, domain N"/>
    <property type="match status" value="2"/>
</dbReference>
<dbReference type="InterPro" id="IPR012854">
    <property type="entry name" value="Cu_amine_oxidase-like_N"/>
</dbReference>
<accession>A0ABW4YPS7</accession>